<evidence type="ECO:0000313" key="1">
    <source>
        <dbReference type="EMBL" id="KAJ7419198.1"/>
    </source>
</evidence>
<name>A0ABQ9DII7_9PASS</name>
<gene>
    <name evidence="1" type="ORF">WISP_55343</name>
</gene>
<keyword evidence="2" id="KW-1185">Reference proteome</keyword>
<organism evidence="1 2">
    <name type="scientific">Willisornis vidua</name>
    <name type="common">Xingu scale-backed antbird</name>
    <dbReference type="NCBI Taxonomy" id="1566151"/>
    <lineage>
        <taxon>Eukaryota</taxon>
        <taxon>Metazoa</taxon>
        <taxon>Chordata</taxon>
        <taxon>Craniata</taxon>
        <taxon>Vertebrata</taxon>
        <taxon>Euteleostomi</taxon>
        <taxon>Archelosauria</taxon>
        <taxon>Archosauria</taxon>
        <taxon>Dinosauria</taxon>
        <taxon>Saurischia</taxon>
        <taxon>Theropoda</taxon>
        <taxon>Coelurosauria</taxon>
        <taxon>Aves</taxon>
        <taxon>Neognathae</taxon>
        <taxon>Neoaves</taxon>
        <taxon>Telluraves</taxon>
        <taxon>Australaves</taxon>
        <taxon>Passeriformes</taxon>
        <taxon>Thamnophilidae</taxon>
        <taxon>Willisornis</taxon>
    </lineage>
</organism>
<proteinExistence type="predicted"/>
<dbReference type="Proteomes" id="UP001145742">
    <property type="component" value="Unassembled WGS sequence"/>
</dbReference>
<evidence type="ECO:0000313" key="2">
    <source>
        <dbReference type="Proteomes" id="UP001145742"/>
    </source>
</evidence>
<dbReference type="EMBL" id="WHWB01033541">
    <property type="protein sequence ID" value="KAJ7419198.1"/>
    <property type="molecule type" value="Genomic_DNA"/>
</dbReference>
<reference evidence="1" key="1">
    <citation type="submission" date="2019-10" db="EMBL/GenBank/DDBJ databases">
        <authorList>
            <person name="Soares A.E.R."/>
            <person name="Aleixo A."/>
            <person name="Schneider P."/>
            <person name="Miyaki C.Y."/>
            <person name="Schneider M.P."/>
            <person name="Mello C."/>
            <person name="Vasconcelos A.T.R."/>
        </authorList>
    </citation>
    <scope>NUCLEOTIDE SEQUENCE</scope>
    <source>
        <tissue evidence="1">Muscle</tissue>
    </source>
</reference>
<sequence length="96" mass="11069">MFFYAEMVIMTSIFNNGIDWERYKRLNNQLFLTGEVLQPSNHLGILPLDPLTQDNYVTQGTQVGTVTTYKEGFEKLILQPHKSIGYNTQHEKEGTD</sequence>
<accession>A0ABQ9DII7</accession>
<protein>
    <submittedName>
        <fullName evidence="1">Uncharacterized protein</fullName>
    </submittedName>
</protein>
<comment type="caution">
    <text evidence="1">The sequence shown here is derived from an EMBL/GenBank/DDBJ whole genome shotgun (WGS) entry which is preliminary data.</text>
</comment>